<sequence length="845" mass="87443">MAQGSAPSGASAMRAEAVGDWEAAGAQFFSRELLYDMQWRDADLETKRVAAAPFGGPIATLRDERAVVPVRGAGPARPVVRLFSAAGAEAGSFLWERGRLAGWGWSDAQELVIVEPSGKVQFYSPQGVRLPKELSFGPEVQSEGVAATHVWGDGVVVLSAATGQLWAAVGLAEPRAARLAPVPGLTAGAPPPPPPAAAMGGGAAARPGSSGGGAAGGAAAAAVSAVTDAHLAVIRPEQSLSRCLEVLVACGGRVWSVDEGAATEAALPPGAGGAAALAVAPGGGFVAAFCGDGRLRVFSSDFSRVISEFDTASAVPPIDLAWCGVDAVAMRWEGLLLLAGPYGDWLRMPASGPMVLVPEVDGLRAITEATHVLLRRVAEPLLQVYRPGSTAPAAALWDARDLWDAASARADRLLRELGTAGIGEAVRACIEAAGLDLSPPRQRALLRAAAFGRPFAGPNFPPLALRGAARVLRVLNAVRDPAVGVPLTAAQLEALTLPVLVSRLVSLRHHLLAYRIAEMLGEGRETVAAHWACAKISASPSVPDAALRDALLARLRGVPGAHYAPIAAHAQARARGAPFLSLSAAVLGLEPDLLHTIYSTQGLAAEASELTFHQALRAFEEVASGAEAGPAAPPAGGAGARPDAAAAARLASGLERAAAEGRREGGLVARAAGEFGALVKEQMRLERETGHSLFVGLSLSDTLRTALRLGHAREAAAVRRQFAVPEPRWQWIKLQSLVEARDWEALDVWAAEKIKGPLMGWDAVLGAAQRGGAPREYQSRLIGRMPDSAKKAEAFAAIDCAKEAAEVAARIRDNDLFARIQAAVAPGSAAGLAIAGVRERFASLR</sequence>
<dbReference type="InterPro" id="IPR038132">
    <property type="entry name" value="Vps16_C_sf"/>
</dbReference>
<evidence type="ECO:0000313" key="7">
    <source>
        <dbReference type="Proteomes" id="UP000247498"/>
    </source>
</evidence>
<protein>
    <recommendedName>
        <fullName evidence="2">Protein VACUOLELESS1</fullName>
    </recommendedName>
</protein>
<dbReference type="InterPro" id="IPR006925">
    <property type="entry name" value="Vps16_C"/>
</dbReference>
<evidence type="ECO:0000256" key="2">
    <source>
        <dbReference type="PIRNR" id="PIRNR007949"/>
    </source>
</evidence>
<comment type="function">
    <text evidence="2">Required for vacuole biogenesis and vacuole enlargment in dividing and expanding cells. Involved in the docking or fusion of prevacuolar vesicles.</text>
</comment>
<dbReference type="Pfam" id="PF04841">
    <property type="entry name" value="Vps16_N"/>
    <property type="match status" value="2"/>
</dbReference>
<name>A0A2V0P7R3_9CHLO</name>
<dbReference type="InterPro" id="IPR011044">
    <property type="entry name" value="Quino_amine_DH_bsu"/>
</dbReference>
<dbReference type="SUPFAM" id="SSF50969">
    <property type="entry name" value="YVTN repeat-like/Quinoprotein amine dehydrogenase"/>
    <property type="match status" value="1"/>
</dbReference>
<dbReference type="InterPro" id="IPR016534">
    <property type="entry name" value="VPS16"/>
</dbReference>
<dbReference type="STRING" id="307507.A0A2V0P7R3"/>
<dbReference type="Pfam" id="PF04840">
    <property type="entry name" value="Vps16_C"/>
    <property type="match status" value="1"/>
</dbReference>
<keyword evidence="7" id="KW-1185">Reference proteome</keyword>
<dbReference type="PANTHER" id="PTHR12811:SF0">
    <property type="entry name" value="VACUOLAR PROTEIN SORTING-ASSOCIATED PROTEIN 16 HOMOLOG"/>
    <property type="match status" value="1"/>
</dbReference>
<dbReference type="FunCoup" id="A0A2V0P7R3">
    <property type="interactions" value="2358"/>
</dbReference>
<evidence type="ECO:0000256" key="1">
    <source>
        <dbReference type="ARBA" id="ARBA00009250"/>
    </source>
</evidence>
<reference evidence="6 7" key="1">
    <citation type="journal article" date="2018" name="Sci. Rep.">
        <title>Raphidocelis subcapitata (=Pseudokirchneriella subcapitata) provides an insight into genome evolution and environmental adaptations in the Sphaeropleales.</title>
        <authorList>
            <person name="Suzuki S."/>
            <person name="Yamaguchi H."/>
            <person name="Nakajima N."/>
            <person name="Kawachi M."/>
        </authorList>
    </citation>
    <scope>NUCLEOTIDE SEQUENCE [LARGE SCALE GENOMIC DNA]</scope>
    <source>
        <strain evidence="6 7">NIES-35</strain>
    </source>
</reference>
<dbReference type="Gene3D" id="1.10.150.780">
    <property type="entry name" value="Vps16, C-terminal region"/>
    <property type="match status" value="1"/>
</dbReference>
<proteinExistence type="inferred from homology"/>
<keyword evidence="2" id="KW-0926">Vacuole</keyword>
<dbReference type="Proteomes" id="UP000247498">
    <property type="component" value="Unassembled WGS sequence"/>
</dbReference>
<evidence type="ECO:0000313" key="6">
    <source>
        <dbReference type="EMBL" id="GBF95901.1"/>
    </source>
</evidence>
<dbReference type="GO" id="GO:0005765">
    <property type="term" value="C:lysosomal membrane"/>
    <property type="evidence" value="ECO:0007669"/>
    <property type="project" value="TreeGrafter"/>
</dbReference>
<dbReference type="GO" id="GO:0005768">
    <property type="term" value="C:endosome"/>
    <property type="evidence" value="ECO:0007669"/>
    <property type="project" value="TreeGrafter"/>
</dbReference>
<dbReference type="PANTHER" id="PTHR12811">
    <property type="entry name" value="VACUOLAR PROTEIN SORTING VPS16"/>
    <property type="match status" value="1"/>
</dbReference>
<comment type="caution">
    <text evidence="6">The sequence shown here is derived from an EMBL/GenBank/DDBJ whole genome shotgun (WGS) entry which is preliminary data.</text>
</comment>
<dbReference type="GO" id="GO:0042144">
    <property type="term" value="P:vacuole fusion, non-autophagic"/>
    <property type="evidence" value="ECO:0007669"/>
    <property type="project" value="TreeGrafter"/>
</dbReference>
<dbReference type="OrthoDB" id="1792at2759"/>
<dbReference type="PIRSF" id="PIRSF007949">
    <property type="entry name" value="VPS16"/>
    <property type="match status" value="1"/>
</dbReference>
<dbReference type="GO" id="GO:0030897">
    <property type="term" value="C:HOPS complex"/>
    <property type="evidence" value="ECO:0007669"/>
    <property type="project" value="TreeGrafter"/>
</dbReference>
<dbReference type="InParanoid" id="A0A2V0P7R3"/>
<feature type="domain" description="Vps16 C-terminal" evidence="4">
    <location>
        <begin position="664"/>
        <end position="826"/>
    </location>
</feature>
<evidence type="ECO:0000256" key="3">
    <source>
        <dbReference type="SAM" id="MobiDB-lite"/>
    </source>
</evidence>
<organism evidence="6 7">
    <name type="scientific">Raphidocelis subcapitata</name>
    <dbReference type="NCBI Taxonomy" id="307507"/>
    <lineage>
        <taxon>Eukaryota</taxon>
        <taxon>Viridiplantae</taxon>
        <taxon>Chlorophyta</taxon>
        <taxon>core chlorophytes</taxon>
        <taxon>Chlorophyceae</taxon>
        <taxon>CS clade</taxon>
        <taxon>Sphaeropleales</taxon>
        <taxon>Selenastraceae</taxon>
        <taxon>Raphidocelis</taxon>
    </lineage>
</organism>
<dbReference type="AlphaFoldDB" id="A0A2V0P7R3"/>
<feature type="compositionally biased region" description="Gly residues" evidence="3">
    <location>
        <begin position="199"/>
        <end position="211"/>
    </location>
</feature>
<feature type="domain" description="Vps16 N-terminal" evidence="5">
    <location>
        <begin position="277"/>
        <end position="455"/>
    </location>
</feature>
<dbReference type="GO" id="GO:0003779">
    <property type="term" value="F:actin binding"/>
    <property type="evidence" value="ECO:0007669"/>
    <property type="project" value="TreeGrafter"/>
</dbReference>
<evidence type="ECO:0000259" key="5">
    <source>
        <dbReference type="Pfam" id="PF04841"/>
    </source>
</evidence>
<gene>
    <name evidence="6" type="ORF">Rsub_08492</name>
</gene>
<comment type="similarity">
    <text evidence="1 2">Belongs to the VPS16 family.</text>
</comment>
<dbReference type="GO" id="GO:0016197">
    <property type="term" value="P:endosomal transport"/>
    <property type="evidence" value="ECO:0007669"/>
    <property type="project" value="TreeGrafter"/>
</dbReference>
<dbReference type="GO" id="GO:0006886">
    <property type="term" value="P:intracellular protein transport"/>
    <property type="evidence" value="ECO:0007669"/>
    <property type="project" value="InterPro"/>
</dbReference>
<comment type="subcellular location">
    <subcellularLocation>
        <location evidence="2">Vacuole membrane</location>
        <topology evidence="2">Peripheral membrane protein</topology>
    </subcellularLocation>
</comment>
<evidence type="ECO:0000259" key="4">
    <source>
        <dbReference type="Pfam" id="PF04840"/>
    </source>
</evidence>
<dbReference type="InterPro" id="IPR006926">
    <property type="entry name" value="Vps16_N"/>
</dbReference>
<dbReference type="EMBL" id="BDRX01000071">
    <property type="protein sequence ID" value="GBF95901.1"/>
    <property type="molecule type" value="Genomic_DNA"/>
</dbReference>
<feature type="region of interest" description="Disordered" evidence="3">
    <location>
        <begin position="184"/>
        <end position="211"/>
    </location>
</feature>
<accession>A0A2V0P7R3</accession>
<keyword evidence="2" id="KW-0472">Membrane</keyword>
<feature type="domain" description="Vps16 N-terminal" evidence="5">
    <location>
        <begin position="19"/>
        <end position="174"/>
    </location>
</feature>